<evidence type="ECO:0000313" key="1">
    <source>
        <dbReference type="EMBL" id="CAD2163931.1"/>
    </source>
</evidence>
<dbReference type="AlphaFoldDB" id="A0A6V7UR86"/>
<dbReference type="EMBL" id="CAJEWN010000100">
    <property type="protein sequence ID" value="CAD2163931.1"/>
    <property type="molecule type" value="Genomic_DNA"/>
</dbReference>
<sequence>MLQLLKSDWIQNSPVFFSPIKLMQAKLFSLLILPYGIELDCQMKQLLIFTQQNFNQIWERSQWIWKKHYFL</sequence>
<accession>A0A6V7UR86</accession>
<gene>
    <name evidence="1" type="ORF">MENT_LOCUS16292</name>
</gene>
<protein>
    <submittedName>
        <fullName evidence="1">Uncharacterized protein</fullName>
    </submittedName>
</protein>
<dbReference type="Proteomes" id="UP000580250">
    <property type="component" value="Unassembled WGS sequence"/>
</dbReference>
<organism evidence="1 2">
    <name type="scientific">Meloidogyne enterolobii</name>
    <name type="common">Root-knot nematode worm</name>
    <name type="synonym">Meloidogyne mayaguensis</name>
    <dbReference type="NCBI Taxonomy" id="390850"/>
    <lineage>
        <taxon>Eukaryota</taxon>
        <taxon>Metazoa</taxon>
        <taxon>Ecdysozoa</taxon>
        <taxon>Nematoda</taxon>
        <taxon>Chromadorea</taxon>
        <taxon>Rhabditida</taxon>
        <taxon>Tylenchina</taxon>
        <taxon>Tylenchomorpha</taxon>
        <taxon>Tylenchoidea</taxon>
        <taxon>Meloidogynidae</taxon>
        <taxon>Meloidogyninae</taxon>
        <taxon>Meloidogyne</taxon>
    </lineage>
</organism>
<name>A0A6V7UR86_MELEN</name>
<reference evidence="1 2" key="1">
    <citation type="submission" date="2020-08" db="EMBL/GenBank/DDBJ databases">
        <authorList>
            <person name="Koutsovoulos G."/>
            <person name="Danchin GJ E."/>
        </authorList>
    </citation>
    <scope>NUCLEOTIDE SEQUENCE [LARGE SCALE GENOMIC DNA]</scope>
</reference>
<evidence type="ECO:0000313" key="2">
    <source>
        <dbReference type="Proteomes" id="UP000580250"/>
    </source>
</evidence>
<comment type="caution">
    <text evidence="1">The sequence shown here is derived from an EMBL/GenBank/DDBJ whole genome shotgun (WGS) entry which is preliminary data.</text>
</comment>
<proteinExistence type="predicted"/>